<dbReference type="Proteomes" id="UP000324585">
    <property type="component" value="Unassembled WGS sequence"/>
</dbReference>
<keyword evidence="1" id="KW-0547">Nucleotide-binding</keyword>
<evidence type="ECO:0000313" key="7">
    <source>
        <dbReference type="EMBL" id="KAA8492858.1"/>
    </source>
</evidence>
<keyword evidence="8" id="KW-1185">Reference proteome</keyword>
<dbReference type="EMBL" id="VRMN01000008">
    <property type="protein sequence ID" value="KAA8492858.1"/>
    <property type="molecule type" value="Genomic_DNA"/>
</dbReference>
<feature type="chain" id="PRO_5023838998" evidence="6">
    <location>
        <begin position="25"/>
        <end position="911"/>
    </location>
</feature>
<dbReference type="Gene3D" id="3.30.30.30">
    <property type="match status" value="1"/>
</dbReference>
<dbReference type="Gene3D" id="3.90.640.10">
    <property type="entry name" value="Actin, Chain A, domain 4"/>
    <property type="match status" value="1"/>
</dbReference>
<dbReference type="PANTHER" id="PTHR45639">
    <property type="entry name" value="HSC70CB, ISOFORM G-RELATED"/>
    <property type="match status" value="1"/>
</dbReference>
<dbReference type="Gene3D" id="2.60.34.10">
    <property type="entry name" value="Substrate Binding Domain Of DNAk, Chain A, domain 1"/>
    <property type="match status" value="1"/>
</dbReference>
<name>A0A5J4YNI9_PORPP</name>
<dbReference type="GO" id="GO:0030968">
    <property type="term" value="P:endoplasmic reticulum unfolded protein response"/>
    <property type="evidence" value="ECO:0007669"/>
    <property type="project" value="TreeGrafter"/>
</dbReference>
<feature type="region of interest" description="Disordered" evidence="5">
    <location>
        <begin position="855"/>
        <end position="911"/>
    </location>
</feature>
<feature type="signal peptide" evidence="6">
    <location>
        <begin position="1"/>
        <end position="24"/>
    </location>
</feature>
<dbReference type="InterPro" id="IPR013126">
    <property type="entry name" value="Hsp_70_fam"/>
</dbReference>
<evidence type="ECO:0000256" key="6">
    <source>
        <dbReference type="SAM" id="SignalP"/>
    </source>
</evidence>
<accession>A0A5J4YNI9</accession>
<dbReference type="Pfam" id="PF00012">
    <property type="entry name" value="HSP70"/>
    <property type="match status" value="2"/>
</dbReference>
<dbReference type="CDD" id="cd10230">
    <property type="entry name" value="ASKHA_NBD_HSP70_HYOU1"/>
    <property type="match status" value="1"/>
</dbReference>
<protein>
    <submittedName>
        <fullName evidence="7">Hypoxia up-regulated protein 1</fullName>
    </submittedName>
</protein>
<keyword evidence="3" id="KW-0067">ATP-binding</keyword>
<evidence type="ECO:0000256" key="1">
    <source>
        <dbReference type="ARBA" id="ARBA00022741"/>
    </source>
</evidence>
<dbReference type="AlphaFoldDB" id="A0A5J4YNI9"/>
<dbReference type="InterPro" id="IPR029047">
    <property type="entry name" value="HSP70_peptide-bd_sf"/>
</dbReference>
<dbReference type="GO" id="GO:0034663">
    <property type="term" value="C:endoplasmic reticulum chaperone complex"/>
    <property type="evidence" value="ECO:0007669"/>
    <property type="project" value="TreeGrafter"/>
</dbReference>
<dbReference type="GO" id="GO:0005524">
    <property type="term" value="F:ATP binding"/>
    <property type="evidence" value="ECO:0007669"/>
    <property type="project" value="UniProtKB-KW"/>
</dbReference>
<feature type="compositionally biased region" description="Basic and acidic residues" evidence="5">
    <location>
        <begin position="620"/>
        <end position="632"/>
    </location>
</feature>
<dbReference type="SUPFAM" id="SSF53067">
    <property type="entry name" value="Actin-like ATPase domain"/>
    <property type="match status" value="2"/>
</dbReference>
<dbReference type="SUPFAM" id="SSF100934">
    <property type="entry name" value="Heat shock protein 70kD (HSP70), C-terminal subdomain"/>
    <property type="match status" value="1"/>
</dbReference>
<evidence type="ECO:0000313" key="8">
    <source>
        <dbReference type="Proteomes" id="UP000324585"/>
    </source>
</evidence>
<keyword evidence="6" id="KW-0732">Signal</keyword>
<feature type="compositionally biased region" description="Acidic residues" evidence="5">
    <location>
        <begin position="873"/>
        <end position="895"/>
    </location>
</feature>
<dbReference type="GO" id="GO:0140662">
    <property type="term" value="F:ATP-dependent protein folding chaperone"/>
    <property type="evidence" value="ECO:0007669"/>
    <property type="project" value="InterPro"/>
</dbReference>
<keyword evidence="2" id="KW-0256">Endoplasmic reticulum</keyword>
<feature type="compositionally biased region" description="Basic and acidic residues" evidence="5">
    <location>
        <begin position="574"/>
        <end position="593"/>
    </location>
</feature>
<dbReference type="Gene3D" id="3.30.420.40">
    <property type="match status" value="2"/>
</dbReference>
<reference evidence="8" key="1">
    <citation type="journal article" date="2019" name="Nat. Commun.">
        <title>Expansion of phycobilisome linker gene families in mesophilic red algae.</title>
        <authorList>
            <person name="Lee J."/>
            <person name="Kim D."/>
            <person name="Bhattacharya D."/>
            <person name="Yoon H.S."/>
        </authorList>
    </citation>
    <scope>NUCLEOTIDE SEQUENCE [LARGE SCALE GENOMIC DNA]</scope>
    <source>
        <strain evidence="8">CCMP 1328</strain>
    </source>
</reference>
<sequence>MSAAAMRAATYVCALLTLLVVALAAGRGSDAALMGIDLGSQYIKVATIFPRRGVDLVVNEQAKRKTPAAVAFTAENARVFGDAALAVAAKKPQRALLLTRDALAACDATLLKSNEELDECVQQRATFVVDESNSLVFTAQEVTAMLLDLGRVFTAASLAQSPSAVRDVVITVPSWYSLSAKTAVMDAARLADLNVLALVPTNTALAIKYALDWKSDKDNETVLFYDLGASSSTASVIQVARTGKKNEKTVVKALAHAHDLELNGAALDELLAQHLASKFDEQRGVLDGTSLASQPRSRDLPRVMVRLGREAQRVREVLSANQEAYASVESIWEDIDFRQLVTRADLEDMARPLLARVGAPIREALRKAGLSSIEDIDSVVPFGGLSRIPGIQAELLELTGRTTLNKSVNADEAAVYGAAYLAASMSTSYRVKPLEMQDVYMGGSKVAIDVHREADSTKSSQRTLVFNDADSKCPGKKSITLKRRGDFVVDMLLSAGVDDTSTNSDFIFRRVNVSGAAKVYRKLQNTSVEDAPAAKVTLVFDMSESGLVTFSRGEAQLDEQVTTERRVPVKAKSKKAETDSTKAGENTEARTGDEAGGNPESKSASSEAPTPQPEESNQEQSREAGKEEVEYRIETSTKTVVYRETLHIQELDDPSVRRLGLSDNEIDRMQRQLRALAAADKDRRDKADAYNALEGRILHARSAMAEESFEAVSSEAERARIIEWTSEAEEWMWSDEAESLANLRGKLKELEALVSELFFRHDERSIREETKESLDKFVDEITQNATLLLTLHKMGPSEHVSKFEEFLELVKQKQESLDALYVEQLERDLTMAPVFTSKEVINAINALQHEFKALKRIPPPSFDTADSQSPGPDEMDGADTENGDEAVEDPFDGSDESGPQAGDEDEDKDEL</sequence>
<proteinExistence type="predicted"/>
<evidence type="ECO:0000256" key="5">
    <source>
        <dbReference type="SAM" id="MobiDB-lite"/>
    </source>
</evidence>
<organism evidence="7 8">
    <name type="scientific">Porphyridium purpureum</name>
    <name type="common">Red alga</name>
    <name type="synonym">Porphyridium cruentum</name>
    <dbReference type="NCBI Taxonomy" id="35688"/>
    <lineage>
        <taxon>Eukaryota</taxon>
        <taxon>Rhodophyta</taxon>
        <taxon>Bangiophyceae</taxon>
        <taxon>Porphyridiales</taxon>
        <taxon>Porphyridiaceae</taxon>
        <taxon>Porphyridium</taxon>
    </lineage>
</organism>
<evidence type="ECO:0000256" key="3">
    <source>
        <dbReference type="ARBA" id="ARBA00022840"/>
    </source>
</evidence>
<dbReference type="InterPro" id="IPR043129">
    <property type="entry name" value="ATPase_NBD"/>
</dbReference>
<comment type="caution">
    <text evidence="7">The sequence shown here is derived from an EMBL/GenBank/DDBJ whole genome shotgun (WGS) entry which is preliminary data.</text>
</comment>
<evidence type="ECO:0000256" key="2">
    <source>
        <dbReference type="ARBA" id="ARBA00022824"/>
    </source>
</evidence>
<keyword evidence="4" id="KW-0143">Chaperone</keyword>
<evidence type="ECO:0000256" key="4">
    <source>
        <dbReference type="ARBA" id="ARBA00023186"/>
    </source>
</evidence>
<dbReference type="OrthoDB" id="10262720at2759"/>
<dbReference type="Gene3D" id="1.20.1270.10">
    <property type="match status" value="1"/>
</dbReference>
<feature type="region of interest" description="Disordered" evidence="5">
    <location>
        <begin position="559"/>
        <end position="632"/>
    </location>
</feature>
<dbReference type="InterPro" id="IPR029048">
    <property type="entry name" value="HSP70_C_sf"/>
</dbReference>
<gene>
    <name evidence="7" type="ORF">FVE85_9130</name>
</gene>
<dbReference type="PRINTS" id="PR00301">
    <property type="entry name" value="HEATSHOCK70"/>
</dbReference>
<dbReference type="PANTHER" id="PTHR45639:SF3">
    <property type="entry name" value="HYPOXIA UP-REGULATED PROTEIN 1"/>
    <property type="match status" value="1"/>
</dbReference>
<feature type="compositionally biased region" description="Acidic residues" evidence="5">
    <location>
        <begin position="902"/>
        <end position="911"/>
    </location>
</feature>
<dbReference type="OMA" id="WISEGID"/>
<feature type="compositionally biased region" description="Polar residues" evidence="5">
    <location>
        <begin position="600"/>
        <end position="619"/>
    </location>
</feature>